<dbReference type="PANTHER" id="PTHR12658">
    <property type="entry name" value="BETA-TUBULIN COFACTOR D"/>
    <property type="match status" value="1"/>
</dbReference>
<dbReference type="Pfam" id="PF25767">
    <property type="entry name" value="ARM_TBCD_2nd"/>
    <property type="match status" value="1"/>
</dbReference>
<evidence type="ECO:0000259" key="3">
    <source>
        <dbReference type="Pfam" id="PF25767"/>
    </source>
</evidence>
<evidence type="ECO:0000256" key="1">
    <source>
        <dbReference type="ARBA" id="ARBA00023186"/>
    </source>
</evidence>
<dbReference type="PANTHER" id="PTHR12658:SF0">
    <property type="entry name" value="TUBULIN-SPECIFIC CHAPERONE D"/>
    <property type="match status" value="1"/>
</dbReference>
<evidence type="ECO:0008006" key="6">
    <source>
        <dbReference type="Google" id="ProtNLM"/>
    </source>
</evidence>
<dbReference type="InterPro" id="IPR022577">
    <property type="entry name" value="TBCD_C"/>
</dbReference>
<comment type="caution">
    <text evidence="4">The sequence shown here is derived from an EMBL/GenBank/DDBJ whole genome shotgun (WGS) entry which is preliminary data.</text>
</comment>
<feature type="domain" description="Tubulin-folding cofactor D ARM repeats" evidence="3">
    <location>
        <begin position="357"/>
        <end position="501"/>
    </location>
</feature>
<keyword evidence="1" id="KW-0143">Chaperone</keyword>
<accession>A0ABR3PC74</accession>
<dbReference type="EMBL" id="JBFMKM010000010">
    <property type="protein sequence ID" value="KAL1303548.1"/>
    <property type="molecule type" value="Genomic_DNA"/>
</dbReference>
<dbReference type="GeneID" id="95980618"/>
<evidence type="ECO:0000313" key="4">
    <source>
        <dbReference type="EMBL" id="KAL1303548.1"/>
    </source>
</evidence>
<keyword evidence="5" id="KW-1185">Reference proteome</keyword>
<name>A0ABR3PC74_9PEZI</name>
<organism evidence="4 5">
    <name type="scientific">Neodothiora populina</name>
    <dbReference type="NCBI Taxonomy" id="2781224"/>
    <lineage>
        <taxon>Eukaryota</taxon>
        <taxon>Fungi</taxon>
        <taxon>Dikarya</taxon>
        <taxon>Ascomycota</taxon>
        <taxon>Pezizomycotina</taxon>
        <taxon>Dothideomycetes</taxon>
        <taxon>Dothideomycetidae</taxon>
        <taxon>Dothideales</taxon>
        <taxon>Dothioraceae</taxon>
        <taxon>Neodothiora</taxon>
    </lineage>
</organism>
<dbReference type="Proteomes" id="UP001562354">
    <property type="component" value="Unassembled WGS sequence"/>
</dbReference>
<reference evidence="4 5" key="1">
    <citation type="submission" date="2024-07" db="EMBL/GenBank/DDBJ databases">
        <title>Draft sequence of the Neodothiora populina.</title>
        <authorList>
            <person name="Drown D.D."/>
            <person name="Schuette U.S."/>
            <person name="Buechlein A.B."/>
            <person name="Rusch D.R."/>
            <person name="Winton L.W."/>
            <person name="Adams G.A."/>
        </authorList>
    </citation>
    <scope>NUCLEOTIDE SEQUENCE [LARGE SCALE GENOMIC DNA]</scope>
    <source>
        <strain evidence="4 5">CPC 39397</strain>
    </source>
</reference>
<evidence type="ECO:0000313" key="5">
    <source>
        <dbReference type="Proteomes" id="UP001562354"/>
    </source>
</evidence>
<dbReference type="RefSeq" id="XP_069199823.1">
    <property type="nucleotide sequence ID" value="XM_069346945.1"/>
</dbReference>
<dbReference type="SUPFAM" id="SSF48371">
    <property type="entry name" value="ARM repeat"/>
    <property type="match status" value="1"/>
</dbReference>
<gene>
    <name evidence="4" type="ORF">AAFC00_006919</name>
</gene>
<dbReference type="InterPro" id="IPR016024">
    <property type="entry name" value="ARM-type_fold"/>
</dbReference>
<dbReference type="InterPro" id="IPR011989">
    <property type="entry name" value="ARM-like"/>
</dbReference>
<proteinExistence type="predicted"/>
<dbReference type="Pfam" id="PF12612">
    <property type="entry name" value="TFCD_C"/>
    <property type="match status" value="1"/>
</dbReference>
<evidence type="ECO:0000259" key="2">
    <source>
        <dbReference type="Pfam" id="PF12612"/>
    </source>
</evidence>
<dbReference type="Gene3D" id="1.25.10.10">
    <property type="entry name" value="Leucine-rich Repeat Variant"/>
    <property type="match status" value="1"/>
</dbReference>
<dbReference type="InterPro" id="IPR033162">
    <property type="entry name" value="TBCD"/>
</dbReference>
<protein>
    <recommendedName>
        <fullName evidence="6">Tubulin-specific chaperone D C-terminal domain-containing protein</fullName>
    </recommendedName>
</protein>
<sequence>MSEEDDDIRLVRASASLLDDLEHSLPRLLWKAKPQKRVHQLVRKKDLNHVLQLVRPTGLFSIIHITSSDTAQIEPFQPEPQLLDARLKLFLPVLVDAYLSYLQLKSHKAAGLETLPLDVAVSSILYTFCKVRGEKVISGFFNNEPRYLDLILTTLETCTSCEGDEDNHWETSYVLLLWLKHLLLAPFDLASISAPGESTEVTPGLHLASHVPSLTTRVLAMSIIFLGSATKEQDAASELLARLVVRPDMQRLGLPDSLVRWAVDNLVVQPPMSASALHRHLGLLRFCVGMSASPDSVETLSLIPLIYEAGQKIAGEPMFTYFISSAITKKLLIKLFRNIALLSLRPELESLSEFFEDAGVLENTIDYLLQALGDRDTPVRFAASKALSMIILRLDPALASDVVQAVLDCMKEDVPDSFSESDFSTVDPLRWHGLTLTLAHALFRRSASTEQLPEIINALLLSLTFEQRGTTRSSIGSNVRDAACFGIWSFSRRYTTAELLSIKADNIRIESGMTRSAGSVIQIVAMHLLLSACLDPVGNIRRGSSAALQELIGRHPDQIECGIPLVQVVDYHAVGLRQRAAIEVSGAASSLDPDYRRALVMALFGWRGIGSPDVPSREYAATSIGLLCKNQTLPFLKTVMDPLYDRLSSNNETDVENLHGLLLALSRILGNHADDECSVPGTADAAEDVLTYLASSWKVFDRRRAMYVQYDSRALRADLFSAVAQAIASAAELTTVFPGEKAPSSDAMNNVLNILACMVVRAEESILAVLPRLVRALMRLHLTNSSVPLPLDAGSYMQKLRVDSSAVALHGAGRAIALAAAYPWFAHSLSFDAVAFIREIGSIVQDARATEWRVIGLRAMRSVIESGECDAASTKEMLEPLHTGLNDYTVTERGDVGSLVRTAAIACVDSLWKPRLLQKHQHDEQLLLRDVTRLSLEKLDRTRLQAARCLKIREEASQDSSHLDDVSSSSYYHEHVKVLKDAKTAEWQREVILEGCASSAGVGAENLLQAARTALVEVIYESDSAAQIALLVSLTTLFKTTVAAVDDSQPLLELVSFLLDAAGPILLKLTDLSWRNLLSAVQRSHFKSSNIPKILAAIEVYRNLASVPSIRPEVLKKLVSMLRTNPYPTVRVAVAESLFVITGDAKLKDVNWTKPGLDYRLPDHV</sequence>
<dbReference type="InterPro" id="IPR058033">
    <property type="entry name" value="ARM_TBCD_2nd"/>
</dbReference>
<feature type="domain" description="Tubulin-folding cofactor D C-terminal" evidence="2">
    <location>
        <begin position="928"/>
        <end position="1093"/>
    </location>
</feature>
<dbReference type="Pfam" id="PF23579">
    <property type="entry name" value="ARM_TBCD"/>
    <property type="match status" value="1"/>
</dbReference>